<reference evidence="19 20" key="1">
    <citation type="submission" date="2019-01" db="EMBL/GenBank/DDBJ databases">
        <title>A draft genome assembly of the solar-powered sea slug Elysia chlorotica.</title>
        <authorList>
            <person name="Cai H."/>
            <person name="Li Q."/>
            <person name="Fang X."/>
            <person name="Li J."/>
            <person name="Curtis N.E."/>
            <person name="Altenburger A."/>
            <person name="Shibata T."/>
            <person name="Feng M."/>
            <person name="Maeda T."/>
            <person name="Schwartz J.A."/>
            <person name="Shigenobu S."/>
            <person name="Lundholm N."/>
            <person name="Nishiyama T."/>
            <person name="Yang H."/>
            <person name="Hasebe M."/>
            <person name="Li S."/>
            <person name="Pierce S.K."/>
            <person name="Wang J."/>
        </authorList>
    </citation>
    <scope>NUCLEOTIDE SEQUENCE [LARGE SCALE GENOMIC DNA]</scope>
    <source>
        <strain evidence="19">EC2010</strain>
        <tissue evidence="19">Whole organism of an adult</tissue>
    </source>
</reference>
<feature type="transmembrane region" description="Helical" evidence="15">
    <location>
        <begin position="444"/>
        <end position="466"/>
    </location>
</feature>
<dbReference type="GO" id="GO:0006303">
    <property type="term" value="P:double-strand break repair via nonhomologous end joining"/>
    <property type="evidence" value="ECO:0007669"/>
    <property type="project" value="InterPro"/>
</dbReference>
<dbReference type="GO" id="GO:0008630">
    <property type="term" value="P:intrinsic apoptotic signaling pathway in response to DNA damage"/>
    <property type="evidence" value="ECO:0007669"/>
    <property type="project" value="TreeGrafter"/>
</dbReference>
<comment type="caution">
    <text evidence="19">The sequence shown here is derived from an EMBL/GenBank/DDBJ whole genome shotgun (WGS) entry which is preliminary data.</text>
</comment>
<dbReference type="SMART" id="SM00146">
    <property type="entry name" value="PI3Kc"/>
    <property type="match status" value="1"/>
</dbReference>
<dbReference type="SMART" id="SM01343">
    <property type="entry name" value="FATC"/>
    <property type="match status" value="1"/>
</dbReference>
<dbReference type="InterPro" id="IPR045581">
    <property type="entry name" value="DNAPKcs_CC5"/>
</dbReference>
<dbReference type="InterPro" id="IPR014009">
    <property type="entry name" value="PIK_FAT"/>
</dbReference>
<dbReference type="PROSITE" id="PS51190">
    <property type="entry name" value="FATC"/>
    <property type="match status" value="1"/>
</dbReference>
<dbReference type="InterPro" id="IPR000403">
    <property type="entry name" value="PI3/4_kinase_cat_dom"/>
</dbReference>
<accession>A0A433STT3</accession>
<evidence type="ECO:0000256" key="4">
    <source>
        <dbReference type="ARBA" id="ARBA00018077"/>
    </source>
</evidence>
<keyword evidence="11" id="KW-0067">ATP-binding</keyword>
<feature type="transmembrane region" description="Helical" evidence="15">
    <location>
        <begin position="1538"/>
        <end position="1557"/>
    </location>
</feature>
<evidence type="ECO:0000256" key="14">
    <source>
        <dbReference type="SAM" id="MobiDB-lite"/>
    </source>
</evidence>
<dbReference type="CDD" id="cd05172">
    <property type="entry name" value="PIKKc_DNA-PK"/>
    <property type="match status" value="1"/>
</dbReference>
<keyword evidence="5" id="KW-0723">Serine/threonine-protein kinase</keyword>
<dbReference type="FunFam" id="3.30.1010.10:FF:000013">
    <property type="entry name" value="Protein kinase, DNA-activated, catalytic subunit"/>
    <property type="match status" value="1"/>
</dbReference>
<dbReference type="InterPro" id="IPR036940">
    <property type="entry name" value="PI3/4_kinase_cat_sf"/>
</dbReference>
<comment type="subcellular location">
    <subcellularLocation>
        <location evidence="1">Nucleus</location>
        <location evidence="1">Nucleolus</location>
    </subcellularLocation>
</comment>
<dbReference type="EC" id="2.7.11.1" evidence="3"/>
<keyword evidence="20" id="KW-1185">Reference proteome</keyword>
<keyword evidence="12" id="KW-0234">DNA repair</keyword>
<feature type="domain" description="FATC" evidence="18">
    <location>
        <begin position="4059"/>
        <end position="4091"/>
    </location>
</feature>
<gene>
    <name evidence="19" type="ORF">EGW08_019554</name>
</gene>
<keyword evidence="15" id="KW-0812">Transmembrane</keyword>
<dbReference type="InterPro" id="IPR011989">
    <property type="entry name" value="ARM-like"/>
</dbReference>
<dbReference type="GO" id="GO:0005524">
    <property type="term" value="F:ATP binding"/>
    <property type="evidence" value="ECO:0007669"/>
    <property type="project" value="UniProtKB-KW"/>
</dbReference>
<dbReference type="InterPro" id="IPR016024">
    <property type="entry name" value="ARM-type_fold"/>
</dbReference>
<keyword evidence="8" id="KW-0547">Nucleotide-binding</keyword>
<dbReference type="PROSITE" id="PS00916">
    <property type="entry name" value="PI3_4_KINASE_2"/>
    <property type="match status" value="1"/>
</dbReference>
<dbReference type="InterPro" id="IPR018936">
    <property type="entry name" value="PI3/4_kinase_CS"/>
</dbReference>
<feature type="region of interest" description="Disordered" evidence="14">
    <location>
        <begin position="1958"/>
        <end position="1987"/>
    </location>
</feature>
<dbReference type="Pfam" id="PF20502">
    <property type="entry name" value="DNAPKcs_CC1-2"/>
    <property type="match status" value="1"/>
</dbReference>
<dbReference type="Pfam" id="PF02260">
    <property type="entry name" value="FATC"/>
    <property type="match status" value="1"/>
</dbReference>
<dbReference type="Pfam" id="PF02259">
    <property type="entry name" value="FAT"/>
    <property type="match status" value="1"/>
</dbReference>
<evidence type="ECO:0000256" key="5">
    <source>
        <dbReference type="ARBA" id="ARBA00022527"/>
    </source>
</evidence>
<keyword evidence="9" id="KW-0227">DNA damage</keyword>
<dbReference type="Proteomes" id="UP000271974">
    <property type="component" value="Unassembled WGS sequence"/>
</dbReference>
<evidence type="ECO:0000256" key="1">
    <source>
        <dbReference type="ARBA" id="ARBA00004604"/>
    </source>
</evidence>
<dbReference type="InterPro" id="IPR037706">
    <property type="entry name" value="DNA-PK_dom"/>
</dbReference>
<dbReference type="PROSITE" id="PS50290">
    <property type="entry name" value="PI3_4_KINASE_3"/>
    <property type="match status" value="1"/>
</dbReference>
<keyword evidence="10" id="KW-0418">Kinase</keyword>
<dbReference type="SUPFAM" id="SSF48371">
    <property type="entry name" value="ARM repeat"/>
    <property type="match status" value="2"/>
</dbReference>
<name>A0A433STT3_ELYCH</name>
<keyword evidence="13" id="KW-0539">Nucleus</keyword>
<dbReference type="SMART" id="SM01344">
    <property type="entry name" value="NUC194"/>
    <property type="match status" value="1"/>
</dbReference>
<dbReference type="Pfam" id="PF08163">
    <property type="entry name" value="DNAPKcs_CC3"/>
    <property type="match status" value="1"/>
</dbReference>
<dbReference type="Gene3D" id="1.25.10.10">
    <property type="entry name" value="Leucine-rich Repeat Variant"/>
    <property type="match status" value="1"/>
</dbReference>
<evidence type="ECO:0000256" key="6">
    <source>
        <dbReference type="ARBA" id="ARBA00022553"/>
    </source>
</evidence>
<dbReference type="PANTHER" id="PTHR11139:SF68">
    <property type="entry name" value="DNA-DEPENDENT PROTEIN KINASE CATALYTIC SUBUNIT"/>
    <property type="match status" value="1"/>
</dbReference>
<feature type="domain" description="FAT" evidence="17">
    <location>
        <begin position="2832"/>
        <end position="3511"/>
    </location>
</feature>
<evidence type="ECO:0000259" key="18">
    <source>
        <dbReference type="PROSITE" id="PS51190"/>
    </source>
</evidence>
<feature type="domain" description="PI3K/PI4K catalytic" evidence="16">
    <location>
        <begin position="3695"/>
        <end position="4035"/>
    </location>
</feature>
<evidence type="ECO:0000313" key="19">
    <source>
        <dbReference type="EMBL" id="RUS72684.1"/>
    </source>
</evidence>
<dbReference type="Gene3D" id="3.30.1010.10">
    <property type="entry name" value="Phosphatidylinositol 3-kinase Catalytic Subunit, Chain A, domain 4"/>
    <property type="match status" value="1"/>
</dbReference>
<dbReference type="Pfam" id="PF19704">
    <property type="entry name" value="DNAPKcs_CC5"/>
    <property type="match status" value="1"/>
</dbReference>
<dbReference type="GO" id="GO:0005730">
    <property type="term" value="C:nucleolus"/>
    <property type="evidence" value="ECO:0007669"/>
    <property type="project" value="UniProtKB-SubCell"/>
</dbReference>
<dbReference type="InterPro" id="IPR012582">
    <property type="entry name" value="DNAPKcs_CC3"/>
</dbReference>
<dbReference type="PANTHER" id="PTHR11139">
    <property type="entry name" value="ATAXIA TELANGIECTASIA MUTATED ATM -RELATED"/>
    <property type="match status" value="1"/>
</dbReference>
<dbReference type="InterPro" id="IPR046803">
    <property type="entry name" value="DNAPKcs_CC1-2"/>
</dbReference>
<feature type="transmembrane region" description="Helical" evidence="15">
    <location>
        <begin position="1417"/>
        <end position="1441"/>
    </location>
</feature>
<evidence type="ECO:0000313" key="20">
    <source>
        <dbReference type="Proteomes" id="UP000271974"/>
    </source>
</evidence>
<evidence type="ECO:0000256" key="7">
    <source>
        <dbReference type="ARBA" id="ARBA00022679"/>
    </source>
</evidence>
<keyword evidence="15" id="KW-0472">Membrane</keyword>
<dbReference type="PROSITE" id="PS51189">
    <property type="entry name" value="FAT"/>
    <property type="match status" value="1"/>
</dbReference>
<evidence type="ECO:0000259" key="17">
    <source>
        <dbReference type="PROSITE" id="PS51189"/>
    </source>
</evidence>
<feature type="region of interest" description="Disordered" evidence="14">
    <location>
        <begin position="2637"/>
        <end position="2659"/>
    </location>
</feature>
<proteinExistence type="inferred from homology"/>
<evidence type="ECO:0000256" key="12">
    <source>
        <dbReference type="ARBA" id="ARBA00023204"/>
    </source>
</evidence>
<keyword evidence="7" id="KW-0808">Transferase</keyword>
<dbReference type="Gene3D" id="1.10.1070.11">
    <property type="entry name" value="Phosphatidylinositol 3-/4-kinase, catalytic domain"/>
    <property type="match status" value="1"/>
</dbReference>
<evidence type="ECO:0000256" key="10">
    <source>
        <dbReference type="ARBA" id="ARBA00022777"/>
    </source>
</evidence>
<feature type="transmembrane region" description="Helical" evidence="15">
    <location>
        <begin position="413"/>
        <end position="432"/>
    </location>
</feature>
<dbReference type="EMBL" id="RQTK01001032">
    <property type="protein sequence ID" value="RUS72684.1"/>
    <property type="molecule type" value="Genomic_DNA"/>
</dbReference>
<organism evidence="19 20">
    <name type="scientific">Elysia chlorotica</name>
    <name type="common">Eastern emerald elysia</name>
    <name type="synonym">Sea slug</name>
    <dbReference type="NCBI Taxonomy" id="188477"/>
    <lineage>
        <taxon>Eukaryota</taxon>
        <taxon>Metazoa</taxon>
        <taxon>Spiralia</taxon>
        <taxon>Lophotrochozoa</taxon>
        <taxon>Mollusca</taxon>
        <taxon>Gastropoda</taxon>
        <taxon>Heterobranchia</taxon>
        <taxon>Euthyneura</taxon>
        <taxon>Panpulmonata</taxon>
        <taxon>Sacoglossa</taxon>
        <taxon>Placobranchoidea</taxon>
        <taxon>Plakobranchidae</taxon>
        <taxon>Elysia</taxon>
    </lineage>
</organism>
<evidence type="ECO:0000256" key="13">
    <source>
        <dbReference type="ARBA" id="ARBA00023242"/>
    </source>
</evidence>
<keyword evidence="15" id="KW-1133">Transmembrane helix</keyword>
<dbReference type="InterPro" id="IPR003152">
    <property type="entry name" value="FATC_dom"/>
</dbReference>
<dbReference type="InterPro" id="IPR003151">
    <property type="entry name" value="PIK-rel_kinase_FAT"/>
</dbReference>
<dbReference type="STRING" id="188477.A0A433STT3"/>
<dbReference type="OrthoDB" id="431717at2759"/>
<evidence type="ECO:0000259" key="16">
    <source>
        <dbReference type="PROSITE" id="PS50290"/>
    </source>
</evidence>
<dbReference type="GO" id="GO:0004677">
    <property type="term" value="F:DNA-dependent protein kinase activity"/>
    <property type="evidence" value="ECO:0007669"/>
    <property type="project" value="InterPro"/>
</dbReference>
<evidence type="ECO:0000256" key="11">
    <source>
        <dbReference type="ARBA" id="ARBA00022840"/>
    </source>
</evidence>
<dbReference type="InterPro" id="IPR011009">
    <property type="entry name" value="Kinase-like_dom_sf"/>
</dbReference>
<dbReference type="Pfam" id="PF00454">
    <property type="entry name" value="PI3_PI4_kinase"/>
    <property type="match status" value="1"/>
</dbReference>
<sequence>MSAGLEETLRSLHESVDDPKPNRELSDVLIEDIKQICSQEITDKDIDLTCALLFHKTTGLVKFLLKSAKVEELQNAKANALNLLSEFIQRAEKKVLPYAVDIKDTCVTVYSLDRFAKVKNAAIPVLIKLLELTAGAAMGNDLDIEKLITKFFMELSKGASKLTASVKASIYTLLGIIAEVFPDLMAPYEDKLMGIYVGALKAEQMTAKTKKAELPVIAGCLEGLTAFLLNFTHSYSYEIFKYTRMAIDPNISYTRYDVPRAGLKLLARHAAQFKTFLMDEYRPMYEKLAAWSRHNNREVLHLGVAALEAFVREVRCLHVCFFLLEFREIMNNKFSTPKQVSMAIRGYGLLAAPCRSFLQEDDVQFMFGEMISQCEHQFFGPSEDMSEKLMSVPSYLTALANIVRQVNSVSIEYPTITFVQLYFLFFFVFYKFDKIFMESVHKCASYFFDLYFALVLFTFYIHTYIFQSLLRTCSHPILTETNKTDGLQDTWGTEAGGAPLVTHKDYLSLWSTLLESAKIKDLAADDFTIGDRTRLTEAVYNQLMVSVLKVLQKLDLEATVTDENDPGVETKEEESALSADPTYGVIAKRPKDFQIFINLVDFCKDLLVTTQWRFFQPWVFTFSHTLISLSTRHPLVSGFYKLLSVTLTVANKLDYFKDNLGGGRETRDTYQLVKKFSKEVLVRIRQYKDDLLASCLTLILSLPKQVIVEQIADIVPSIQTTFIIGLSYLPLATIGLEALEQWSRLLPRSVLAPHYKHILPYLDAYLRTDFRGWLFSFSDNFIVFPQSSSSQLHQVKQRILRYLGGLGGEINQDLLANADLDVSSEAIAWDTYQHLRFDVPFFDMKPVIYFDQFLPQVVKLAQQSSDRQTKVAACELLHGLVLYSLGRGAHMPGQASLGRPMEQLYRRLFPPLLSLACDVEQVCKDLFEPLVLQLIHWFTSNKMAESPETMALLDCIFDGLVQGTDTALRDLSARCLREFLDWSLKQTSKKAAEKNPVNAKSVFKRMKSYALHPSSAKRFGAAMAFNSIYMIFREEEPLVDRFTFEILVYFVESLAIAHKDEESLGTQKQCAKVLEHLERIIRVKADLLKKDPGVKKRPEPSAWNSRKLEIALRWLTRQCGNPQTECRHACMKMVYNLCTLLPGTPIHQHINLNQAFCALIFVDGHYFFMARFEGGGNTSSESHGLLAYPEMHSQGDEFSPGKASQWFDMLLAVLDCYFWVFQEELMTPTQLFCGTRSEMSNIFKSVAYFLNNLALHDITAAASQFQKPSDLVFTPREVEKYNRLKCTVIIRIFNFLSVLLAKHSSEIEKVVPAAVWCENLWKLLCACVVHPTAVGFDMADTKIMQQLPKEVRHLYSCVFCFFPAHSDLAAHLPVDLASPPVGTDWLTLTQMAEGYSQLHAVNLLPDTCLITFTMENIFLVARLLLIFIYIPSLHVFSFLCFPQGIVEKSNGQLLRATLAPTALNLAKSFLSLALNIGLRAETLVERLLDKTPVSEALGSKDETLAQGSLFFSFLGPVVNQHVSSARGRDVVQILLGRVSLDITAVGGILISVLDFLIKDKQLRKREGPQLSQAILDQWGKLGGCWGDAAMPHSQSLALMLLTKLLLIDSKCVSDAGSPSFKPVFEMYLSMLQDSRTSMSFKNQVLDLLPFFASAKDDTELQLKEALNRYIANNFPLKSSEFAAGTHQFTDYISGIDKLLIAMEMSGSLMLLEILISVFCRHGDLQIHQHTPALILLLFLRLPMDKQGPALDVPFAIFTNFGGFPSEIRKAAVERVCLPLLRLVSIANMMEFFVKHIHTLVEPLDVKLIKGSEPELEQQLTTRSCCFQLLELMYARLPKEMVKSLTSPINRSFCRDKVDTGNEMTQKITKAAQEAKSEDSRGELPVKDLRRQYHCHAYNLMVAIISCVQTELKFYKGFLFQDNVTKGQFLLDNIVDKNMQYDFEVELQSPLERRRKFVSIRSEKKAERGGSGDGVLAESGGSGEDNSGVTPSLHLASQFLADSSLSEDVTKYDFSMTAGAGQVRAGQTHLSADVSMQENYVELEMDALNKHECMAPLIALIKHMVDNKISPEVPQGTVAKEMPAWMPYLHEKLSNPSTHINIKLFVAKLIMNCSQTFKPYASFWLRPLCQLLFMSEVSEKGLNYFVVDLIVTMLSWHTVAIPEDSAEHRAMASRLVKFVTGNVYHHNRQIFRSNLDLLRTLLDCWADRVEVPYDIVYDLFHTKDAKSPKLAAGVQVLGVVVTGKFPAYGPSAPVDRDSYLRTFFGLMTNPLKLVYAAAAEVTGLILRRLSESGQGNDEKAMHDHLTALLLNLASANVANFIKCVHSIHKNYPPITDRFLPKLLFVLPSLPGTFRPLCLEVILGHLDKMENAYLELYSKGLADFLTHRDAETQHVALRIVKGMMVRLKSAELLSLLPAVAAFSGHSSAPCRLTMLDILMWAYDNYRDDEDEEGHKIMILTKEALLKGLCDEDLKCKLVCQNFWASNTRLPEGTLERTVSLLEAMYSPGTEPFFLAYATNLLLQATSRSPDYQRPVFEHALTECSFQDYSVHSSWRQRHAAMTPLFAVTQVTQSMRESDSGEDQMDGVVRATQDGGQQFTATLDVAGSGRAFNWLTQSSFDTFAETPGTLGADTQLLFRLGTGGQGPSKQQGKGQLSTNSAGAAQSQSHALLRVSGSALAHNDMWRLKRRFLKDTDSQQVYHAKRNIRLRRLREEALKEQRARRENQVTLYRKYRIGDFPDIQIKHQCLIAPLQALANRDNTIASLLFSCLFRAIFSEMDQVKTERQTEELTDQINQSIEAIFAQSVLYFPPFIGSILTILYELRASLKVSASPLASGATVSNQQILGSIMVLEEQLIQTDSRQASSSAKRPRLAREDVTLHTSLWIELSRLYKSIGEFDVLQGIFSDKLGTKEITRKAIEAEARGDYKAAFKLYEQAMTTQDWSDSDPQEAEVDFWDVSRMECLDYLTQWKELDTIATRGIDDSPSPKLDRVWEDGYYQEHYLPYLMRSKLKLLLSGAEDQGNRGQADFLSFLTEALKDEQKKQHLQSRYCQELALLFLWQGDYDTARHYTSLAFESFLQSWSSTTTLMESNRRENLHGLQGMLEQQEFLDFTASLERAGSLSVSELTKRWQGRSPHSLLDPVTIWDDIVTNRFSERYFLVANLLLNIALSRNMFLSRLAGKMAASGSEEHLDSQDSELLGDEREEKLAQMSVSFFLAMANSCRLQNNFAVTLKMMKNTKDKCQKLGDPALHVDWMHLYAKTHQCKARASLQWTDETLSNVCTTLDQLVKENPALLRSGHLGLSQRVLTGHSLDLLVTGLLARSDIASSTRTKVASYANIGNSAASQDEIVAGLLTKGYETLKASAAAAEWLTQSEQCQDFKVMTPEMVNLELAKYCDKYLHLKEDGEPLYKFPVAVVTCLLRAMEGGIVEARQRFPRLLQLADMYPEVKDVFIRKVCRHAAEIPSWMFLMWVSQMTALLDKPEAQVVAPLLLRIAEDYPQALIYPFRMSSEGYNFGSSAQDSKNKDTVHKLEELCSNPVINKFISALEQFGQPDMIFKDWCSDMRKLLADRKRSKGLVEKKFRELVSQLFDVRSSASQDTLSTQTSFTSTAGSVPMGDYRKGFAEFSSAEAKITSAISSLQGQRGNQLAPPTKIKDYCPWMSDFNPSKSGDLLEIPGQYDGLSKPLPEYHVKIAGFDERVLVMKSLRKPKRIMIRGNDERDFPYLVKSGEDLRMDQRIETLFLIMNGVMEADPGCRQRKLRLKTYQVISMTPRVGLIEWMRHTQPLKEFLMDALSEDEQKYLDPKSPHAPGNQHMKWVEKAADRDNRRGFQGMFDKVFTKYSHTETVREFRQKEGKIPWNLSRQALQRLSSSPEAFYVLRSTLLRSHAVVCVCQYLLGIGDRHLSNFMVNLKTGHMVGIDFGHAFGSATQFLPVPELMPFRLTRQLTNLNMPMQVKGQTESCMRHALRALRADSDLLLSTMDVFVKEPSLDWMVDAAEDEKWYPKQKIQFAQRKLQGDHPCHIMRDELELGHSKREAFRSFVKVLMGDKKENARAELPAHGLTVEQQVTALIDHATDPNILGRTWGGWEPWV</sequence>
<dbReference type="InterPro" id="IPR050517">
    <property type="entry name" value="DDR_Repair_Kinase"/>
</dbReference>
<evidence type="ECO:0000256" key="15">
    <source>
        <dbReference type="SAM" id="Phobius"/>
    </source>
</evidence>
<dbReference type="GO" id="GO:0000723">
    <property type="term" value="P:telomere maintenance"/>
    <property type="evidence" value="ECO:0007669"/>
    <property type="project" value="TreeGrafter"/>
</dbReference>
<evidence type="ECO:0000256" key="3">
    <source>
        <dbReference type="ARBA" id="ARBA00012513"/>
    </source>
</evidence>
<protein>
    <recommendedName>
        <fullName evidence="4">DNA-dependent protein kinase catalytic subunit</fullName>
        <ecNumber evidence="3">2.7.11.1</ecNumber>
    </recommendedName>
</protein>
<dbReference type="Pfam" id="PF20500">
    <property type="entry name" value="DNA-PKcs_N"/>
    <property type="match status" value="1"/>
</dbReference>
<evidence type="ECO:0000256" key="8">
    <source>
        <dbReference type="ARBA" id="ARBA00022741"/>
    </source>
</evidence>
<comment type="similarity">
    <text evidence="2">Belongs to the PI3/PI4-kinase family.</text>
</comment>
<dbReference type="InterPro" id="IPR046804">
    <property type="entry name" value="DNA-PKcs_N"/>
</dbReference>
<evidence type="ECO:0000256" key="9">
    <source>
        <dbReference type="ARBA" id="ARBA00022763"/>
    </source>
</evidence>
<keyword evidence="6" id="KW-0597">Phosphoprotein</keyword>
<evidence type="ECO:0000256" key="2">
    <source>
        <dbReference type="ARBA" id="ARBA00011031"/>
    </source>
</evidence>
<dbReference type="SUPFAM" id="SSF56112">
    <property type="entry name" value="Protein kinase-like (PK-like)"/>
    <property type="match status" value="1"/>
</dbReference>
<feature type="compositionally biased region" description="Basic and acidic residues" evidence="14">
    <location>
        <begin position="1960"/>
        <end position="1969"/>
    </location>
</feature>